<organism evidence="2 3">
    <name type="scientific">Brassica cretica</name>
    <name type="common">Mustard</name>
    <dbReference type="NCBI Taxonomy" id="69181"/>
    <lineage>
        <taxon>Eukaryota</taxon>
        <taxon>Viridiplantae</taxon>
        <taxon>Streptophyta</taxon>
        <taxon>Embryophyta</taxon>
        <taxon>Tracheophyta</taxon>
        <taxon>Spermatophyta</taxon>
        <taxon>Magnoliopsida</taxon>
        <taxon>eudicotyledons</taxon>
        <taxon>Gunneridae</taxon>
        <taxon>Pentapetalae</taxon>
        <taxon>rosids</taxon>
        <taxon>malvids</taxon>
        <taxon>Brassicales</taxon>
        <taxon>Brassicaceae</taxon>
        <taxon>Brassiceae</taxon>
        <taxon>Brassica</taxon>
    </lineage>
</organism>
<dbReference type="Proteomes" id="UP000712281">
    <property type="component" value="Unassembled WGS sequence"/>
</dbReference>
<evidence type="ECO:0000256" key="1">
    <source>
        <dbReference type="SAM" id="MobiDB-lite"/>
    </source>
</evidence>
<proteinExistence type="predicted"/>
<comment type="caution">
    <text evidence="2">The sequence shown here is derived from an EMBL/GenBank/DDBJ whole genome shotgun (WGS) entry which is preliminary data.</text>
</comment>
<dbReference type="AlphaFoldDB" id="A0A8S9H5I4"/>
<feature type="region of interest" description="Disordered" evidence="1">
    <location>
        <begin position="1"/>
        <end position="62"/>
    </location>
</feature>
<accession>A0A8S9H5I4</accession>
<gene>
    <name evidence="2" type="ORF">F2Q68_00034684</name>
</gene>
<evidence type="ECO:0000313" key="3">
    <source>
        <dbReference type="Proteomes" id="UP000712281"/>
    </source>
</evidence>
<sequence length="261" mass="29091">MLNIGGVDDGKEVGDDDPEKDVKVDINHDHDDVPRLVGHRKHVDQKLPAKPKGPHSPLQFSAQSIPQGPTTCFINSKTIIYGVMYGKDMASSITKCNGNHWESREDGIYHQWASMYAWDAAISKASSFGASCISEIQEQSNIKIDTTLDKFDKMSKLVSKVPSASNHMNKLLHPLNLSDMKIVTVCRDVGFSKTSGLIRMSLVVSCGPKRTITQDNKQLEKRRYSFALEPIKEYFSWRGVLVEGFTPKRGKGEDGLSLSRH</sequence>
<evidence type="ECO:0000313" key="2">
    <source>
        <dbReference type="EMBL" id="KAF2551637.1"/>
    </source>
</evidence>
<protein>
    <submittedName>
        <fullName evidence="2">Uncharacterized protein</fullName>
    </submittedName>
</protein>
<name>A0A8S9H5I4_BRACR</name>
<dbReference type="EMBL" id="QGKW02001988">
    <property type="protein sequence ID" value="KAF2551637.1"/>
    <property type="molecule type" value="Genomic_DNA"/>
</dbReference>
<reference evidence="2" key="1">
    <citation type="submission" date="2019-12" db="EMBL/GenBank/DDBJ databases">
        <title>Genome sequencing and annotation of Brassica cretica.</title>
        <authorList>
            <person name="Studholme D.J."/>
            <person name="Sarris P.F."/>
        </authorList>
    </citation>
    <scope>NUCLEOTIDE SEQUENCE</scope>
    <source>
        <strain evidence="2">PFS-001/15</strain>
        <tissue evidence="2">Leaf</tissue>
    </source>
</reference>
<feature type="compositionally biased region" description="Basic and acidic residues" evidence="1">
    <location>
        <begin position="20"/>
        <end position="34"/>
    </location>
</feature>